<evidence type="ECO:0000313" key="2">
    <source>
        <dbReference type="EMBL" id="KAH3880366.1"/>
    </source>
</evidence>
<feature type="compositionally biased region" description="Polar residues" evidence="1">
    <location>
        <begin position="25"/>
        <end position="35"/>
    </location>
</feature>
<comment type="caution">
    <text evidence="2">The sequence shown here is derived from an EMBL/GenBank/DDBJ whole genome shotgun (WGS) entry which is preliminary data.</text>
</comment>
<evidence type="ECO:0000313" key="3">
    <source>
        <dbReference type="Proteomes" id="UP000828390"/>
    </source>
</evidence>
<gene>
    <name evidence="2" type="ORF">DPMN_004280</name>
</gene>
<sequence>MQKKSNMVADNSPSTEGRARCSWPTHPTTHPSQSMARPGHWKCQKCFKCFPPN</sequence>
<name>A0A9D4RSV1_DREPO</name>
<feature type="compositionally biased region" description="Polar residues" evidence="1">
    <location>
        <begin position="1"/>
        <end position="15"/>
    </location>
</feature>
<protein>
    <submittedName>
        <fullName evidence="2">Uncharacterized protein</fullName>
    </submittedName>
</protein>
<reference evidence="2" key="2">
    <citation type="submission" date="2020-11" db="EMBL/GenBank/DDBJ databases">
        <authorList>
            <person name="McCartney M.A."/>
            <person name="Auch B."/>
            <person name="Kono T."/>
            <person name="Mallez S."/>
            <person name="Becker A."/>
            <person name="Gohl D.M."/>
            <person name="Silverstein K.A.T."/>
            <person name="Koren S."/>
            <person name="Bechman K.B."/>
            <person name="Herman A."/>
            <person name="Abrahante J.E."/>
            <person name="Garbe J."/>
        </authorList>
    </citation>
    <scope>NUCLEOTIDE SEQUENCE</scope>
    <source>
        <strain evidence="2">Duluth1</strain>
        <tissue evidence="2">Whole animal</tissue>
    </source>
</reference>
<dbReference type="Proteomes" id="UP000828390">
    <property type="component" value="Unassembled WGS sequence"/>
</dbReference>
<organism evidence="2 3">
    <name type="scientific">Dreissena polymorpha</name>
    <name type="common">Zebra mussel</name>
    <name type="synonym">Mytilus polymorpha</name>
    <dbReference type="NCBI Taxonomy" id="45954"/>
    <lineage>
        <taxon>Eukaryota</taxon>
        <taxon>Metazoa</taxon>
        <taxon>Spiralia</taxon>
        <taxon>Lophotrochozoa</taxon>
        <taxon>Mollusca</taxon>
        <taxon>Bivalvia</taxon>
        <taxon>Autobranchia</taxon>
        <taxon>Heteroconchia</taxon>
        <taxon>Euheterodonta</taxon>
        <taxon>Imparidentia</taxon>
        <taxon>Neoheterodontei</taxon>
        <taxon>Myida</taxon>
        <taxon>Dreissenoidea</taxon>
        <taxon>Dreissenidae</taxon>
        <taxon>Dreissena</taxon>
    </lineage>
</organism>
<dbReference type="AlphaFoldDB" id="A0A9D4RSV1"/>
<reference evidence="2" key="1">
    <citation type="journal article" date="2019" name="bioRxiv">
        <title>The Genome of the Zebra Mussel, Dreissena polymorpha: A Resource for Invasive Species Research.</title>
        <authorList>
            <person name="McCartney M.A."/>
            <person name="Auch B."/>
            <person name="Kono T."/>
            <person name="Mallez S."/>
            <person name="Zhang Y."/>
            <person name="Obille A."/>
            <person name="Becker A."/>
            <person name="Abrahante J.E."/>
            <person name="Garbe J."/>
            <person name="Badalamenti J.P."/>
            <person name="Herman A."/>
            <person name="Mangelson H."/>
            <person name="Liachko I."/>
            <person name="Sullivan S."/>
            <person name="Sone E.D."/>
            <person name="Koren S."/>
            <person name="Silverstein K.A.T."/>
            <person name="Beckman K.B."/>
            <person name="Gohl D.M."/>
        </authorList>
    </citation>
    <scope>NUCLEOTIDE SEQUENCE</scope>
    <source>
        <strain evidence="2">Duluth1</strain>
        <tissue evidence="2">Whole animal</tissue>
    </source>
</reference>
<evidence type="ECO:0000256" key="1">
    <source>
        <dbReference type="SAM" id="MobiDB-lite"/>
    </source>
</evidence>
<dbReference type="EMBL" id="JAIWYP010000001">
    <property type="protein sequence ID" value="KAH3880366.1"/>
    <property type="molecule type" value="Genomic_DNA"/>
</dbReference>
<accession>A0A9D4RSV1</accession>
<feature type="region of interest" description="Disordered" evidence="1">
    <location>
        <begin position="1"/>
        <end position="38"/>
    </location>
</feature>
<keyword evidence="3" id="KW-1185">Reference proteome</keyword>
<proteinExistence type="predicted"/>